<keyword evidence="3" id="KW-1185">Reference proteome</keyword>
<keyword evidence="1" id="KW-0732">Signal</keyword>
<proteinExistence type="predicted"/>
<sequence>MGIRNRIVATGVALVVALAGLVGSNEAQASPGKIQYTAGSSVVNYVFYDVANGGYKFKCAYAGWASVRVNWTCSLIAPALGVTLAAHPGSFSNGSANPNYFFYPKLQGSTIVCAVAYAEYNDGSDWSSQQVCA</sequence>
<dbReference type="RefSeq" id="WP_344614147.1">
    <property type="nucleotide sequence ID" value="NZ_BAAARV010000031.1"/>
</dbReference>
<accession>A0ABN3GHF4</accession>
<gene>
    <name evidence="2" type="ORF">GCM10010170_042100</name>
</gene>
<name>A0ABN3GHF4_9ACTN</name>
<feature type="chain" id="PRO_5046019091" description="Secreted protein" evidence="1">
    <location>
        <begin position="30"/>
        <end position="133"/>
    </location>
</feature>
<dbReference type="Proteomes" id="UP001501444">
    <property type="component" value="Unassembled WGS sequence"/>
</dbReference>
<evidence type="ECO:0008006" key="4">
    <source>
        <dbReference type="Google" id="ProtNLM"/>
    </source>
</evidence>
<evidence type="ECO:0000256" key="1">
    <source>
        <dbReference type="SAM" id="SignalP"/>
    </source>
</evidence>
<reference evidence="2 3" key="1">
    <citation type="journal article" date="2019" name="Int. J. Syst. Evol. Microbiol.">
        <title>The Global Catalogue of Microorganisms (GCM) 10K type strain sequencing project: providing services to taxonomists for standard genome sequencing and annotation.</title>
        <authorList>
            <consortium name="The Broad Institute Genomics Platform"/>
            <consortium name="The Broad Institute Genome Sequencing Center for Infectious Disease"/>
            <person name="Wu L."/>
            <person name="Ma J."/>
        </authorList>
    </citation>
    <scope>NUCLEOTIDE SEQUENCE [LARGE SCALE GENOMIC DNA]</scope>
    <source>
        <strain evidence="2 3">JCM 3272</strain>
    </source>
</reference>
<organism evidence="2 3">
    <name type="scientific">Dactylosporangium salmoneum</name>
    <dbReference type="NCBI Taxonomy" id="53361"/>
    <lineage>
        <taxon>Bacteria</taxon>
        <taxon>Bacillati</taxon>
        <taxon>Actinomycetota</taxon>
        <taxon>Actinomycetes</taxon>
        <taxon>Micromonosporales</taxon>
        <taxon>Micromonosporaceae</taxon>
        <taxon>Dactylosporangium</taxon>
    </lineage>
</organism>
<protein>
    <recommendedName>
        <fullName evidence="4">Secreted protein</fullName>
    </recommendedName>
</protein>
<evidence type="ECO:0000313" key="2">
    <source>
        <dbReference type="EMBL" id="GAA2351785.1"/>
    </source>
</evidence>
<evidence type="ECO:0000313" key="3">
    <source>
        <dbReference type="Proteomes" id="UP001501444"/>
    </source>
</evidence>
<comment type="caution">
    <text evidence="2">The sequence shown here is derived from an EMBL/GenBank/DDBJ whole genome shotgun (WGS) entry which is preliminary data.</text>
</comment>
<dbReference type="EMBL" id="BAAARV010000031">
    <property type="protein sequence ID" value="GAA2351785.1"/>
    <property type="molecule type" value="Genomic_DNA"/>
</dbReference>
<feature type="signal peptide" evidence="1">
    <location>
        <begin position="1"/>
        <end position="29"/>
    </location>
</feature>